<evidence type="ECO:0000313" key="1">
    <source>
        <dbReference type="EMBL" id="WFS24535.1"/>
    </source>
</evidence>
<proteinExistence type="predicted"/>
<dbReference type="RefSeq" id="WP_224127724.1">
    <property type="nucleotide sequence ID" value="NZ_CP117267.1"/>
</dbReference>
<evidence type="ECO:0000313" key="2">
    <source>
        <dbReference type="Proteomes" id="UP000318939"/>
    </source>
</evidence>
<dbReference type="Proteomes" id="UP000318939">
    <property type="component" value="Chromosome"/>
</dbReference>
<reference evidence="1" key="1">
    <citation type="journal article" date="2019" name="Phytopathology">
        <title>A Novel Group of Rhizobium tumorigenes-Like Agrobacteria Associated with Crown Gall Disease of Rhododendron and Blueberry.</title>
        <authorList>
            <person name="Kuzmanovic N."/>
            <person name="Behrens P."/>
            <person name="Idczak E."/>
            <person name="Wagner S."/>
            <person name="Gotz M."/>
            <person name="Sproer C."/>
            <person name="Bunk B."/>
            <person name="Overmann J."/>
            <person name="Smalla K."/>
        </authorList>
    </citation>
    <scope>NUCLEOTIDE SEQUENCE</scope>
    <source>
        <strain evidence="1">Rho-6.2</strain>
    </source>
</reference>
<reference evidence="1" key="2">
    <citation type="journal article" date="2023" name="MicrobiologyOpen">
        <title>Genomics of the tumorigenes clade of the family Rhizobiaceae and description of Rhizobium rhododendri sp. nov.</title>
        <authorList>
            <person name="Kuzmanovic N."/>
            <person name="diCenzo G.C."/>
            <person name="Bunk B."/>
            <person name="Sproeer C."/>
            <person name="Fruehling A."/>
            <person name="Neumann-Schaal M."/>
            <person name="Overmann J."/>
            <person name="Smalla K."/>
        </authorList>
    </citation>
    <scope>NUCLEOTIDE SEQUENCE</scope>
    <source>
        <strain evidence="1">Rho-6.2</strain>
    </source>
</reference>
<gene>
    <name evidence="1" type="ORF">PR018_08595</name>
</gene>
<sequence>MVGLDQTNQRCASWFPTKVSEFNLKDGGTEACRLRMSVRQFVTLAIGRHGSELQGPEFVSEHDNERIIMTNTLHKADATGKLELANETAPVSYSVTVATEKEDGKFAVTLLVKAPRDWLLKRGFTSSATLVRHDGDQVELLHDGELDVGEAVSVELSAVDTSCSDDSELQRKYPELRG</sequence>
<name>A0ABY8INI2_9HYPH</name>
<organism evidence="1 2">
    <name type="scientific">Rhizobium rhododendri</name>
    <dbReference type="NCBI Taxonomy" id="2506430"/>
    <lineage>
        <taxon>Bacteria</taxon>
        <taxon>Pseudomonadati</taxon>
        <taxon>Pseudomonadota</taxon>
        <taxon>Alphaproteobacteria</taxon>
        <taxon>Hyphomicrobiales</taxon>
        <taxon>Rhizobiaceae</taxon>
        <taxon>Rhizobium/Agrobacterium group</taxon>
        <taxon>Rhizobium</taxon>
    </lineage>
</organism>
<protein>
    <submittedName>
        <fullName evidence="1">Uncharacterized protein</fullName>
    </submittedName>
</protein>
<accession>A0ABY8INI2</accession>
<dbReference type="EMBL" id="CP117267">
    <property type="protein sequence ID" value="WFS24535.1"/>
    <property type="molecule type" value="Genomic_DNA"/>
</dbReference>
<keyword evidence="2" id="KW-1185">Reference proteome</keyword>